<dbReference type="Pfam" id="PF00196">
    <property type="entry name" value="GerE"/>
    <property type="match status" value="1"/>
</dbReference>
<evidence type="ECO:0000256" key="4">
    <source>
        <dbReference type="PROSITE-ProRule" id="PRU00169"/>
    </source>
</evidence>
<dbReference type="SUPFAM" id="SSF52172">
    <property type="entry name" value="CheY-like"/>
    <property type="match status" value="1"/>
</dbReference>
<dbReference type="PROSITE" id="PS50043">
    <property type="entry name" value="HTH_LUXR_2"/>
    <property type="match status" value="1"/>
</dbReference>
<sequence>MRILIYSKTRLFAECLAAGLARHVAVDQALSATDAVSFQTKLAQDRPCAAILDLSNAEAWDDARAAKALYHDIVLLGLSVSDSPQDIVRCAKVGCLGVIPYDSSVERTVTFVRRALRGELSCSPSAAAELARALCDSTSQNATQMPRCLTRREGEVCSLVCEGLTNKEIARELNCSEGTIKNHMHSILSKLNISRRSAVAQHIRQQPSPSALLPGMLPHS</sequence>
<evidence type="ECO:0000256" key="2">
    <source>
        <dbReference type="ARBA" id="ARBA00023125"/>
    </source>
</evidence>
<dbReference type="PRINTS" id="PR00038">
    <property type="entry name" value="HTHLUXR"/>
</dbReference>
<evidence type="ECO:0000313" key="8">
    <source>
        <dbReference type="Proteomes" id="UP000186336"/>
    </source>
</evidence>
<keyword evidence="3" id="KW-0804">Transcription</keyword>
<accession>A0A1P8MVH1</accession>
<keyword evidence="1" id="KW-0805">Transcription regulation</keyword>
<feature type="domain" description="HTH luxR-type" evidence="5">
    <location>
        <begin position="142"/>
        <end position="207"/>
    </location>
</feature>
<evidence type="ECO:0000313" key="7">
    <source>
        <dbReference type="EMBL" id="APX11993.1"/>
    </source>
</evidence>
<dbReference type="Gene3D" id="3.40.50.2300">
    <property type="match status" value="1"/>
</dbReference>
<dbReference type="SUPFAM" id="SSF46894">
    <property type="entry name" value="C-terminal effector domain of the bipartite response regulators"/>
    <property type="match status" value="1"/>
</dbReference>
<protein>
    <recommendedName>
        <fullName evidence="9">HTH luxR-type domain-containing protein</fullName>
    </recommendedName>
</protein>
<dbReference type="KEGG" id="tom:BWR18_10115"/>
<keyword evidence="4" id="KW-0597">Phosphoprotein</keyword>
<dbReference type="PANTHER" id="PTHR44688:SF16">
    <property type="entry name" value="DNA-BINDING TRANSCRIPTIONAL ACTIVATOR DEVR_DOSR"/>
    <property type="match status" value="1"/>
</dbReference>
<evidence type="ECO:0000259" key="6">
    <source>
        <dbReference type="PROSITE" id="PS50110"/>
    </source>
</evidence>
<dbReference type="Proteomes" id="UP000186336">
    <property type="component" value="Chromosome"/>
</dbReference>
<gene>
    <name evidence="7" type="ORF">BWR18_10115</name>
</gene>
<dbReference type="RefSeq" id="WP_076627948.1">
    <property type="nucleotide sequence ID" value="NZ_CP019312.1"/>
</dbReference>
<dbReference type="CDD" id="cd06170">
    <property type="entry name" value="LuxR_C_like"/>
    <property type="match status" value="1"/>
</dbReference>
<dbReference type="PANTHER" id="PTHR44688">
    <property type="entry name" value="DNA-BINDING TRANSCRIPTIONAL ACTIVATOR DEVR_DOSR"/>
    <property type="match status" value="1"/>
</dbReference>
<dbReference type="STRING" id="299262.BWR18_10115"/>
<dbReference type="AlphaFoldDB" id="A0A1P8MVH1"/>
<keyword evidence="8" id="KW-1185">Reference proteome</keyword>
<feature type="domain" description="Response regulatory" evidence="6">
    <location>
        <begin position="2"/>
        <end position="116"/>
    </location>
</feature>
<evidence type="ECO:0000256" key="1">
    <source>
        <dbReference type="ARBA" id="ARBA00023015"/>
    </source>
</evidence>
<organism evidence="7 8">
    <name type="scientific">Tateyamaria omphalii</name>
    <dbReference type="NCBI Taxonomy" id="299262"/>
    <lineage>
        <taxon>Bacteria</taxon>
        <taxon>Pseudomonadati</taxon>
        <taxon>Pseudomonadota</taxon>
        <taxon>Alphaproteobacteria</taxon>
        <taxon>Rhodobacterales</taxon>
        <taxon>Roseobacteraceae</taxon>
        <taxon>Tateyamaria</taxon>
    </lineage>
</organism>
<dbReference type="OrthoDB" id="54411at2"/>
<feature type="modified residue" description="4-aspartylphosphate" evidence="4">
    <location>
        <position position="53"/>
    </location>
</feature>
<keyword evidence="2" id="KW-0238">DNA-binding</keyword>
<dbReference type="GO" id="GO:0000160">
    <property type="term" value="P:phosphorelay signal transduction system"/>
    <property type="evidence" value="ECO:0007669"/>
    <property type="project" value="InterPro"/>
</dbReference>
<evidence type="ECO:0008006" key="9">
    <source>
        <dbReference type="Google" id="ProtNLM"/>
    </source>
</evidence>
<dbReference type="InterPro" id="IPR000792">
    <property type="entry name" value="Tscrpt_reg_LuxR_C"/>
</dbReference>
<dbReference type="PROSITE" id="PS00622">
    <property type="entry name" value="HTH_LUXR_1"/>
    <property type="match status" value="1"/>
</dbReference>
<evidence type="ECO:0000256" key="3">
    <source>
        <dbReference type="ARBA" id="ARBA00023163"/>
    </source>
</evidence>
<evidence type="ECO:0000259" key="5">
    <source>
        <dbReference type="PROSITE" id="PS50043"/>
    </source>
</evidence>
<dbReference type="SMART" id="SM00421">
    <property type="entry name" value="HTH_LUXR"/>
    <property type="match status" value="1"/>
</dbReference>
<reference evidence="7 8" key="1">
    <citation type="submission" date="2017-01" db="EMBL/GenBank/DDBJ databases">
        <title>Complete genome of Tateyamaria omphalii DOK1-4 isolated from seawater in Dokdo.</title>
        <authorList>
            <person name="Kim J.H."/>
            <person name="Chi W.-J."/>
        </authorList>
    </citation>
    <scope>NUCLEOTIDE SEQUENCE [LARGE SCALE GENOMIC DNA]</scope>
    <source>
        <strain evidence="7 8">DOK1-4</strain>
    </source>
</reference>
<proteinExistence type="predicted"/>
<dbReference type="GO" id="GO:0003677">
    <property type="term" value="F:DNA binding"/>
    <property type="evidence" value="ECO:0007669"/>
    <property type="project" value="UniProtKB-KW"/>
</dbReference>
<dbReference type="PROSITE" id="PS50110">
    <property type="entry name" value="RESPONSE_REGULATORY"/>
    <property type="match status" value="1"/>
</dbReference>
<name>A0A1P8MVH1_9RHOB</name>
<dbReference type="GO" id="GO:0006355">
    <property type="term" value="P:regulation of DNA-templated transcription"/>
    <property type="evidence" value="ECO:0007669"/>
    <property type="project" value="InterPro"/>
</dbReference>
<dbReference type="InterPro" id="IPR001789">
    <property type="entry name" value="Sig_transdc_resp-reg_receiver"/>
</dbReference>
<dbReference type="InterPro" id="IPR016032">
    <property type="entry name" value="Sig_transdc_resp-reg_C-effctor"/>
</dbReference>
<dbReference type="InterPro" id="IPR011006">
    <property type="entry name" value="CheY-like_superfamily"/>
</dbReference>
<dbReference type="EMBL" id="CP019312">
    <property type="protein sequence ID" value="APX11993.1"/>
    <property type="molecule type" value="Genomic_DNA"/>
</dbReference>